<proteinExistence type="predicted"/>
<accession>A0A5N1IY02</accession>
<reference evidence="1 2" key="1">
    <citation type="submission" date="2019-09" db="EMBL/GenBank/DDBJ databases">
        <title>Genome sequence of Adhaeribacter sp. M2.</title>
        <authorList>
            <person name="Srinivasan S."/>
        </authorList>
    </citation>
    <scope>NUCLEOTIDE SEQUENCE [LARGE SCALE GENOMIC DNA]</scope>
    <source>
        <strain evidence="1 2">M2</strain>
    </source>
</reference>
<gene>
    <name evidence="1" type="ORF">F0P94_09360</name>
</gene>
<comment type="caution">
    <text evidence="1">The sequence shown here is derived from an EMBL/GenBank/DDBJ whole genome shotgun (WGS) entry which is preliminary data.</text>
</comment>
<keyword evidence="2" id="KW-1185">Reference proteome</keyword>
<dbReference type="AlphaFoldDB" id="A0A5N1IY02"/>
<dbReference type="Proteomes" id="UP000326570">
    <property type="component" value="Unassembled WGS sequence"/>
</dbReference>
<organism evidence="1 2">
    <name type="scientific">Adhaeribacter soli</name>
    <dbReference type="NCBI Taxonomy" id="2607655"/>
    <lineage>
        <taxon>Bacteria</taxon>
        <taxon>Pseudomonadati</taxon>
        <taxon>Bacteroidota</taxon>
        <taxon>Cytophagia</taxon>
        <taxon>Cytophagales</taxon>
        <taxon>Hymenobacteraceae</taxon>
        <taxon>Adhaeribacter</taxon>
    </lineage>
</organism>
<dbReference type="EMBL" id="VTWT01000004">
    <property type="protein sequence ID" value="KAA9338988.1"/>
    <property type="molecule type" value="Genomic_DNA"/>
</dbReference>
<evidence type="ECO:0000313" key="2">
    <source>
        <dbReference type="Proteomes" id="UP000326570"/>
    </source>
</evidence>
<evidence type="ECO:0000313" key="1">
    <source>
        <dbReference type="EMBL" id="KAA9338988.1"/>
    </source>
</evidence>
<protein>
    <submittedName>
        <fullName evidence="1">Uncharacterized protein</fullName>
    </submittedName>
</protein>
<sequence length="239" mass="28739">MKLIKFESNAFSMEDFEKGLMLAGLISPNSIEELEEREKLDSYEKQLKGQQSKTYFKRVVLAAEIVYELHKEPTFGRIKFQKLVYLCEHAAKMNLENRYRKQAAGPFDNKFMHSIEGEFLKQNWFKVEKKKEANFTKSIYTLLPEASNYKPYYESYFKHSKDEIKYLIDLFRNKKTDFTEIAATLLACFWELKEKNEVFSEDRLITLFYNWSDQKKRFDQNTVLKIWQWSKDNHLVNNY</sequence>
<name>A0A5N1IY02_9BACT</name>
<dbReference type="RefSeq" id="WP_150903622.1">
    <property type="nucleotide sequence ID" value="NZ_VTWT01000004.1"/>
</dbReference>